<feature type="transmembrane region" description="Helical" evidence="5">
    <location>
        <begin position="120"/>
        <end position="138"/>
    </location>
</feature>
<dbReference type="CDD" id="cd13963">
    <property type="entry name" value="PT_UbiA_2"/>
    <property type="match status" value="1"/>
</dbReference>
<keyword evidence="7" id="KW-1185">Reference proteome</keyword>
<sequence>TAVLIAFVSFSFAASATYIFNDLWDLESDRKHPRKRYRPFASASLSILHGVAVAGMLLLASLILACLVSYSFAAMVLGYIVLTTLYSWTLKHYVLIDVLMLALLYTFRVLAGSVATQVPITQWLLAFSIFMFFGLALIKRCAELKSLQMAQKKSTEGRDYRVEDLAV</sequence>
<dbReference type="Proteomes" id="UP000623967">
    <property type="component" value="Unassembled WGS sequence"/>
</dbReference>
<evidence type="ECO:0000256" key="5">
    <source>
        <dbReference type="SAM" id="Phobius"/>
    </source>
</evidence>
<dbReference type="Pfam" id="PF01040">
    <property type="entry name" value="UbiA"/>
    <property type="match status" value="1"/>
</dbReference>
<dbReference type="PANTHER" id="PTHR11048:SF5">
    <property type="entry name" value="DECAPRENYL-PHOSPHATE PHOSPHORIBOSYLTRANSFERASE"/>
    <property type="match status" value="1"/>
</dbReference>
<evidence type="ECO:0000256" key="2">
    <source>
        <dbReference type="ARBA" id="ARBA00022692"/>
    </source>
</evidence>
<dbReference type="RefSeq" id="WP_202655276.1">
    <property type="nucleotide sequence ID" value="NZ_JAESWB010000273.1"/>
</dbReference>
<accession>A0ABS1TRR7</accession>
<reference evidence="6 7" key="1">
    <citation type="submission" date="2021-01" db="EMBL/GenBank/DDBJ databases">
        <title>Genome public.</title>
        <authorList>
            <person name="Liu C."/>
            <person name="Sun Q."/>
        </authorList>
    </citation>
    <scope>NUCLEOTIDE SEQUENCE [LARGE SCALE GENOMIC DNA]</scope>
    <source>
        <strain evidence="6 7">YIM B02564</strain>
    </source>
</reference>
<feature type="transmembrane region" description="Helical" evidence="5">
    <location>
        <begin position="45"/>
        <end position="64"/>
    </location>
</feature>
<feature type="transmembrane region" description="Helical" evidence="5">
    <location>
        <begin position="70"/>
        <end position="88"/>
    </location>
</feature>
<comment type="subcellular location">
    <subcellularLocation>
        <location evidence="1">Membrane</location>
        <topology evidence="1">Multi-pass membrane protein</topology>
    </subcellularLocation>
</comment>
<feature type="non-terminal residue" evidence="6">
    <location>
        <position position="167"/>
    </location>
</feature>
<evidence type="ECO:0000313" key="6">
    <source>
        <dbReference type="EMBL" id="MBL4954010.1"/>
    </source>
</evidence>
<protein>
    <submittedName>
        <fullName evidence="6">UbiA family prenyltransferase</fullName>
    </submittedName>
</protein>
<dbReference type="InterPro" id="IPR044878">
    <property type="entry name" value="UbiA_sf"/>
</dbReference>
<proteinExistence type="predicted"/>
<organism evidence="6 7">
    <name type="scientific">Neobacillus paridis</name>
    <dbReference type="NCBI Taxonomy" id="2803862"/>
    <lineage>
        <taxon>Bacteria</taxon>
        <taxon>Bacillati</taxon>
        <taxon>Bacillota</taxon>
        <taxon>Bacilli</taxon>
        <taxon>Bacillales</taxon>
        <taxon>Bacillaceae</taxon>
        <taxon>Neobacillus</taxon>
    </lineage>
</organism>
<keyword evidence="4 5" id="KW-0472">Membrane</keyword>
<evidence type="ECO:0000256" key="4">
    <source>
        <dbReference type="ARBA" id="ARBA00023136"/>
    </source>
</evidence>
<keyword evidence="2 5" id="KW-0812">Transmembrane</keyword>
<feature type="non-terminal residue" evidence="6">
    <location>
        <position position="1"/>
    </location>
</feature>
<feature type="transmembrane region" description="Helical" evidence="5">
    <location>
        <begin position="95"/>
        <end position="114"/>
    </location>
</feature>
<name>A0ABS1TRR7_9BACI</name>
<evidence type="ECO:0000256" key="1">
    <source>
        <dbReference type="ARBA" id="ARBA00004141"/>
    </source>
</evidence>
<gene>
    <name evidence="6" type="ORF">JK635_17735</name>
</gene>
<feature type="transmembrane region" description="Helical" evidence="5">
    <location>
        <begin position="6"/>
        <end position="24"/>
    </location>
</feature>
<comment type="caution">
    <text evidence="6">The sequence shown here is derived from an EMBL/GenBank/DDBJ whole genome shotgun (WGS) entry which is preliminary data.</text>
</comment>
<dbReference type="PANTHER" id="PTHR11048">
    <property type="entry name" value="PRENYLTRANSFERASES"/>
    <property type="match status" value="1"/>
</dbReference>
<evidence type="ECO:0000313" key="7">
    <source>
        <dbReference type="Proteomes" id="UP000623967"/>
    </source>
</evidence>
<dbReference type="Gene3D" id="1.10.357.140">
    <property type="entry name" value="UbiA prenyltransferase"/>
    <property type="match status" value="1"/>
</dbReference>
<dbReference type="InterPro" id="IPR000537">
    <property type="entry name" value="UbiA_prenyltransferase"/>
</dbReference>
<keyword evidence="3 5" id="KW-1133">Transmembrane helix</keyword>
<dbReference type="InterPro" id="IPR039653">
    <property type="entry name" value="Prenyltransferase"/>
</dbReference>
<evidence type="ECO:0000256" key="3">
    <source>
        <dbReference type="ARBA" id="ARBA00022989"/>
    </source>
</evidence>
<dbReference type="EMBL" id="JAESWB010000273">
    <property type="protein sequence ID" value="MBL4954010.1"/>
    <property type="molecule type" value="Genomic_DNA"/>
</dbReference>